<keyword evidence="2" id="KW-1185">Reference proteome</keyword>
<organism evidence="1 2">
    <name type="scientific">Lasiodiplodia mahajangana</name>
    <dbReference type="NCBI Taxonomy" id="1108764"/>
    <lineage>
        <taxon>Eukaryota</taxon>
        <taxon>Fungi</taxon>
        <taxon>Dikarya</taxon>
        <taxon>Ascomycota</taxon>
        <taxon>Pezizomycotina</taxon>
        <taxon>Dothideomycetes</taxon>
        <taxon>Dothideomycetes incertae sedis</taxon>
        <taxon>Botryosphaeriales</taxon>
        <taxon>Botryosphaeriaceae</taxon>
        <taxon>Lasiodiplodia</taxon>
    </lineage>
</organism>
<evidence type="ECO:0000313" key="1">
    <source>
        <dbReference type="EMBL" id="KAJ8130632.1"/>
    </source>
</evidence>
<comment type="caution">
    <text evidence="1">The sequence shown here is derived from an EMBL/GenBank/DDBJ whole genome shotgun (WGS) entry which is preliminary data.</text>
</comment>
<sequence length="278" mass="32518">MAWVFVMIFAAYIFTCWIHSVSSPVVSILIQVLSGLLQLVWRASIQLLSPLKRRFSEYRQSLALQSRIIGTVHCENCVFLQNEVNELEARLVEVKVNGKAFDNSLRRVWNEQRIELESDLNEARAQLQQTTHFLRAAESQINHQRRELRSLTEELQLARESNSNPDFRTSLAMHNDLEQLRHRNAQLTTNNLQQWNDTLAQKQRAEKAEREADSRAGWITALTLSQRDLRQELAKAQKQLQHQTRRADEQREIRVRLEVENEGLGFATLRRNQDTMYT</sequence>
<dbReference type="EMBL" id="JAPUUL010000455">
    <property type="protein sequence ID" value="KAJ8130632.1"/>
    <property type="molecule type" value="Genomic_DNA"/>
</dbReference>
<accession>A0ACC2JTP1</accession>
<reference evidence="1" key="1">
    <citation type="submission" date="2022-12" db="EMBL/GenBank/DDBJ databases">
        <title>Genome Sequence of Lasiodiplodia mahajangana.</title>
        <authorList>
            <person name="Buettner E."/>
        </authorList>
    </citation>
    <scope>NUCLEOTIDE SEQUENCE</scope>
    <source>
        <strain evidence="1">VT137</strain>
    </source>
</reference>
<name>A0ACC2JTP1_9PEZI</name>
<dbReference type="Proteomes" id="UP001153332">
    <property type="component" value="Unassembled WGS sequence"/>
</dbReference>
<evidence type="ECO:0000313" key="2">
    <source>
        <dbReference type="Proteomes" id="UP001153332"/>
    </source>
</evidence>
<proteinExistence type="predicted"/>
<protein>
    <submittedName>
        <fullName evidence="1">Uncharacterized protein</fullName>
    </submittedName>
</protein>
<gene>
    <name evidence="1" type="ORF">O1611_g2992</name>
</gene>